<comment type="caution">
    <text evidence="2">The sequence shown here is derived from an EMBL/GenBank/DDBJ whole genome shotgun (WGS) entry which is preliminary data.</text>
</comment>
<dbReference type="Gene3D" id="3.30.450.30">
    <property type="entry name" value="Dynein light chain 2a, cytoplasmic"/>
    <property type="match status" value="1"/>
</dbReference>
<name>A0ABS7QQQ7_9ACTN</name>
<dbReference type="EMBL" id="JAINVZ010000006">
    <property type="protein sequence ID" value="MBY8885533.1"/>
    <property type="molecule type" value="Genomic_DNA"/>
</dbReference>
<evidence type="ECO:0000313" key="3">
    <source>
        <dbReference type="Proteomes" id="UP001198565"/>
    </source>
</evidence>
<evidence type="ECO:0000313" key="2">
    <source>
        <dbReference type="EMBL" id="MBY8885533.1"/>
    </source>
</evidence>
<dbReference type="SMART" id="SM00960">
    <property type="entry name" value="Robl_LC7"/>
    <property type="match status" value="1"/>
</dbReference>
<keyword evidence="3" id="KW-1185">Reference proteome</keyword>
<sequence length="151" mass="15912">MRRVLRARPERGLPVVEAALGEELRRLRARVPSLTGSVVAASDGLVLARDLATGDADGTAALTAAAMGVAVRMSDDAGHGALRELLVHGEDGYVACYRAGSAAVLTVLAQARINVGRLHLESRAASGRIGRLVDVATRDTPAPLRLPYRQR</sequence>
<proteinExistence type="predicted"/>
<evidence type="ECO:0000259" key="1">
    <source>
        <dbReference type="SMART" id="SM00960"/>
    </source>
</evidence>
<dbReference type="Pfam" id="PF03259">
    <property type="entry name" value="Robl_LC7"/>
    <property type="match status" value="1"/>
</dbReference>
<protein>
    <submittedName>
        <fullName evidence="2">Roadblock/LC7 domain-containing protein</fullName>
    </submittedName>
</protein>
<accession>A0ABS7QQQ7</accession>
<dbReference type="InterPro" id="IPR004942">
    <property type="entry name" value="Roadblock/LAMTOR2_dom"/>
</dbReference>
<organism evidence="2 3">
    <name type="scientific">Streptantibioticus parmotrematis</name>
    <dbReference type="NCBI Taxonomy" id="2873249"/>
    <lineage>
        <taxon>Bacteria</taxon>
        <taxon>Bacillati</taxon>
        <taxon>Actinomycetota</taxon>
        <taxon>Actinomycetes</taxon>
        <taxon>Kitasatosporales</taxon>
        <taxon>Streptomycetaceae</taxon>
        <taxon>Streptantibioticus</taxon>
    </lineage>
</organism>
<feature type="domain" description="Roadblock/LAMTOR2" evidence="1">
    <location>
        <begin position="21"/>
        <end position="109"/>
    </location>
</feature>
<dbReference type="Proteomes" id="UP001198565">
    <property type="component" value="Unassembled WGS sequence"/>
</dbReference>
<reference evidence="2 3" key="1">
    <citation type="submission" date="2021-08" db="EMBL/GenBank/DDBJ databases">
        <title>Streptomyces sp. PTM05 isolated from lichen.</title>
        <authorList>
            <person name="Somphong A."/>
            <person name="Phongsopitanun W."/>
            <person name="Tanasupawat S."/>
        </authorList>
    </citation>
    <scope>NUCLEOTIDE SEQUENCE [LARGE SCALE GENOMIC DNA]</scope>
    <source>
        <strain evidence="2 3">Ptm05</strain>
    </source>
</reference>
<gene>
    <name evidence="2" type="ORF">K7472_11820</name>
</gene>
<dbReference type="SUPFAM" id="SSF103196">
    <property type="entry name" value="Roadblock/LC7 domain"/>
    <property type="match status" value="1"/>
</dbReference>